<dbReference type="Pfam" id="PF13648">
    <property type="entry name" value="Lipocalin_4"/>
    <property type="match status" value="1"/>
</dbReference>
<feature type="domain" description="Lipocalin-like" evidence="2">
    <location>
        <begin position="35"/>
        <end position="132"/>
    </location>
</feature>
<proteinExistence type="predicted"/>
<evidence type="ECO:0000313" key="3">
    <source>
        <dbReference type="EMBL" id="RCU44966.1"/>
    </source>
</evidence>
<name>A0A368N433_9FLAO</name>
<dbReference type="EMBL" id="QPIE01000001">
    <property type="protein sequence ID" value="RCU44966.1"/>
    <property type="molecule type" value="Genomic_DNA"/>
</dbReference>
<keyword evidence="1" id="KW-0732">Signal</keyword>
<sequence>MYLKMKKIILFFAGMLLLTTLSCDNEDPIVYPEVTGVWKPVQMVKTVVNNVNAPTSETFLYGDCQQESRWEFREDGTGKILWRVQLNPTSCTTAFEQNLQYDYNNSNGDIVINYITHQERGKAMDITETSMNLKIETINADTQVYESQVYTLVKVQ</sequence>
<reference evidence="3 4" key="1">
    <citation type="submission" date="2018-07" db="EMBL/GenBank/DDBJ databases">
        <title>Chryseobacterium lacus sp. nov., isolated from lake water.</title>
        <authorList>
            <person name="Li C.-M."/>
        </authorList>
    </citation>
    <scope>NUCLEOTIDE SEQUENCE [LARGE SCALE GENOMIC DNA]</scope>
    <source>
        <strain evidence="3 4">YLOS41</strain>
    </source>
</reference>
<dbReference type="Proteomes" id="UP000252172">
    <property type="component" value="Unassembled WGS sequence"/>
</dbReference>
<comment type="caution">
    <text evidence="3">The sequence shown here is derived from an EMBL/GenBank/DDBJ whole genome shotgun (WGS) entry which is preliminary data.</text>
</comment>
<evidence type="ECO:0000259" key="2">
    <source>
        <dbReference type="Pfam" id="PF13648"/>
    </source>
</evidence>
<keyword evidence="4" id="KW-1185">Reference proteome</keyword>
<protein>
    <recommendedName>
        <fullName evidence="2">Lipocalin-like domain-containing protein</fullName>
    </recommendedName>
</protein>
<dbReference type="AlphaFoldDB" id="A0A368N433"/>
<dbReference type="PROSITE" id="PS51257">
    <property type="entry name" value="PROKAR_LIPOPROTEIN"/>
    <property type="match status" value="1"/>
</dbReference>
<accession>A0A368N433</accession>
<feature type="chain" id="PRO_5016628538" description="Lipocalin-like domain-containing protein" evidence="1">
    <location>
        <begin position="26"/>
        <end position="156"/>
    </location>
</feature>
<gene>
    <name evidence="3" type="ORF">DQ356_01800</name>
</gene>
<feature type="signal peptide" evidence="1">
    <location>
        <begin position="1"/>
        <end position="25"/>
    </location>
</feature>
<evidence type="ECO:0000256" key="1">
    <source>
        <dbReference type="SAM" id="SignalP"/>
    </source>
</evidence>
<evidence type="ECO:0000313" key="4">
    <source>
        <dbReference type="Proteomes" id="UP000252172"/>
    </source>
</evidence>
<organism evidence="3 4">
    <name type="scientific">Chryseobacterium lacus</name>
    <dbReference type="NCBI Taxonomy" id="2058346"/>
    <lineage>
        <taxon>Bacteria</taxon>
        <taxon>Pseudomonadati</taxon>
        <taxon>Bacteroidota</taxon>
        <taxon>Flavobacteriia</taxon>
        <taxon>Flavobacteriales</taxon>
        <taxon>Weeksellaceae</taxon>
        <taxon>Chryseobacterium group</taxon>
        <taxon>Chryseobacterium</taxon>
    </lineage>
</organism>
<dbReference type="InterPro" id="IPR024311">
    <property type="entry name" value="Lipocalin-like"/>
</dbReference>